<dbReference type="RefSeq" id="XP_033572039.1">
    <property type="nucleotide sequence ID" value="XM_033712431.1"/>
</dbReference>
<organism evidence="2">
    <name type="scientific">Mytilinidion resinicola</name>
    <dbReference type="NCBI Taxonomy" id="574789"/>
    <lineage>
        <taxon>Eukaryota</taxon>
        <taxon>Fungi</taxon>
        <taxon>Dikarya</taxon>
        <taxon>Ascomycota</taxon>
        <taxon>Pezizomycotina</taxon>
        <taxon>Dothideomycetes</taxon>
        <taxon>Pleosporomycetidae</taxon>
        <taxon>Mytilinidiales</taxon>
        <taxon>Mytilinidiaceae</taxon>
        <taxon>Mytilinidion</taxon>
    </lineage>
</organism>
<dbReference type="AlphaFoldDB" id="A0A6A6YAD0"/>
<dbReference type="InterPro" id="IPR040151">
    <property type="entry name" value="Gfd2/YDR514C-like"/>
</dbReference>
<dbReference type="GeneID" id="54453324"/>
<dbReference type="EMBL" id="MU003710">
    <property type="protein sequence ID" value="KAF2805075.1"/>
    <property type="molecule type" value="Genomic_DNA"/>
</dbReference>
<dbReference type="PANTHER" id="PTHR28083">
    <property type="entry name" value="GOOD FOR FULL DBP5 ACTIVITY PROTEIN 2"/>
    <property type="match status" value="1"/>
</dbReference>
<dbReference type="Pfam" id="PF21762">
    <property type="entry name" value="DEDDh_C"/>
    <property type="match status" value="1"/>
</dbReference>
<proteinExistence type="predicted"/>
<gene>
    <name evidence="2 4" type="ORF">BDZ99DRAFT_112614</name>
</gene>
<sequence length="228" mass="25070">MGSRRPSSRPLDSGPKSRELLQGLMGLRDPPNQPDVVFIAIYIKYASWASGKAQNAVIEVGISTLDMRQVHDIHPSVSGAAWITKIRSRHIRIAEWRTLFTTATSQGHPLSCAKDFEFGKSESVDGTALRDKIWKALHIMDGHSRGSGTHRKVVLVINGHQEADEYLGRVGLSLSELSTIETVLNVQKMETTVGPLLPESPISLSGLLERYGIEPLWLHNAGNQATCK</sequence>
<evidence type="ECO:0000259" key="1">
    <source>
        <dbReference type="Pfam" id="PF21762"/>
    </source>
</evidence>
<dbReference type="OrthoDB" id="5953249at2759"/>
<reference evidence="4" key="3">
    <citation type="submission" date="2025-04" db="UniProtKB">
        <authorList>
            <consortium name="RefSeq"/>
        </authorList>
    </citation>
    <scope>IDENTIFICATION</scope>
    <source>
        <strain evidence="4">CBS 304.34</strain>
    </source>
</reference>
<feature type="domain" description="Gfd2/YDR514C-like C-terminal" evidence="1">
    <location>
        <begin position="52"/>
        <end position="226"/>
    </location>
</feature>
<evidence type="ECO:0000313" key="2">
    <source>
        <dbReference type="EMBL" id="KAF2805075.1"/>
    </source>
</evidence>
<protein>
    <recommendedName>
        <fullName evidence="1">Gfd2/YDR514C-like C-terminal domain-containing protein</fullName>
    </recommendedName>
</protein>
<accession>A0A6A6YAD0</accession>
<reference evidence="2 4" key="1">
    <citation type="journal article" date="2020" name="Stud. Mycol.">
        <title>101 Dothideomycetes genomes: a test case for predicting lifestyles and emergence of pathogens.</title>
        <authorList>
            <person name="Haridas S."/>
            <person name="Albert R."/>
            <person name="Binder M."/>
            <person name="Bloem J."/>
            <person name="Labutti K."/>
            <person name="Salamov A."/>
            <person name="Andreopoulos B."/>
            <person name="Baker S."/>
            <person name="Barry K."/>
            <person name="Bills G."/>
            <person name="Bluhm B."/>
            <person name="Cannon C."/>
            <person name="Castanera R."/>
            <person name="Culley D."/>
            <person name="Daum C."/>
            <person name="Ezra D."/>
            <person name="Gonzalez J."/>
            <person name="Henrissat B."/>
            <person name="Kuo A."/>
            <person name="Liang C."/>
            <person name="Lipzen A."/>
            <person name="Lutzoni F."/>
            <person name="Magnuson J."/>
            <person name="Mondo S."/>
            <person name="Nolan M."/>
            <person name="Ohm R."/>
            <person name="Pangilinan J."/>
            <person name="Park H.-J."/>
            <person name="Ramirez L."/>
            <person name="Alfaro M."/>
            <person name="Sun H."/>
            <person name="Tritt A."/>
            <person name="Yoshinaga Y."/>
            <person name="Zwiers L.-H."/>
            <person name="Turgeon B."/>
            <person name="Goodwin S."/>
            <person name="Spatafora J."/>
            <person name="Crous P."/>
            <person name="Grigoriev I."/>
        </authorList>
    </citation>
    <scope>NUCLEOTIDE SEQUENCE</scope>
    <source>
        <strain evidence="2 4">CBS 304.34</strain>
    </source>
</reference>
<dbReference type="GO" id="GO:0005634">
    <property type="term" value="C:nucleus"/>
    <property type="evidence" value="ECO:0007669"/>
    <property type="project" value="TreeGrafter"/>
</dbReference>
<keyword evidence="3" id="KW-1185">Reference proteome</keyword>
<evidence type="ECO:0000313" key="3">
    <source>
        <dbReference type="Proteomes" id="UP000504636"/>
    </source>
</evidence>
<name>A0A6A6YAD0_9PEZI</name>
<evidence type="ECO:0000313" key="4">
    <source>
        <dbReference type="RefSeq" id="XP_033572039.1"/>
    </source>
</evidence>
<dbReference type="PANTHER" id="PTHR28083:SF1">
    <property type="entry name" value="GOOD FOR FULL DBP5 ACTIVITY PROTEIN 2"/>
    <property type="match status" value="1"/>
</dbReference>
<dbReference type="Proteomes" id="UP000504636">
    <property type="component" value="Unplaced"/>
</dbReference>
<reference evidence="4" key="2">
    <citation type="submission" date="2020-04" db="EMBL/GenBank/DDBJ databases">
        <authorList>
            <consortium name="NCBI Genome Project"/>
        </authorList>
    </citation>
    <scope>NUCLEOTIDE SEQUENCE</scope>
    <source>
        <strain evidence="4">CBS 304.34</strain>
    </source>
</reference>
<dbReference type="InterPro" id="IPR048519">
    <property type="entry name" value="Gfd2/YDR514C-like_C"/>
</dbReference>